<evidence type="ECO:0000313" key="2">
    <source>
        <dbReference type="EMBL" id="GJD46528.1"/>
    </source>
</evidence>
<dbReference type="Proteomes" id="UP001055117">
    <property type="component" value="Unassembled WGS sequence"/>
</dbReference>
<feature type="signal peptide" evidence="1">
    <location>
        <begin position="1"/>
        <end position="40"/>
    </location>
</feature>
<name>A0ABQ4QMQ9_9HYPH</name>
<reference evidence="2 3" key="1">
    <citation type="journal article" date="2021" name="Front. Microbiol.">
        <title>Comprehensive Comparative Genomics and Phenotyping of Methylobacterium Species.</title>
        <authorList>
            <person name="Alessa O."/>
            <person name="Ogura Y."/>
            <person name="Fujitani Y."/>
            <person name="Takami H."/>
            <person name="Hayashi T."/>
            <person name="Sahin N."/>
            <person name="Tani A."/>
        </authorList>
    </citation>
    <scope>NUCLEOTIDE SEQUENCE [LARGE SCALE GENOMIC DNA]</scope>
    <source>
        <strain evidence="2 3">DSM 23679</strain>
    </source>
</reference>
<keyword evidence="3" id="KW-1185">Reference proteome</keyword>
<sequence length="295" mass="31574">MPSQARRVPVPIPGARRRTSPVATCAVTAAFLTALLAACAQQGDFGRPKAGAWNALVETTGTLAARERGEPASAFPLTDDEQTLRARAWRFLMPAAPQAAFIDVLANLTRARVLPPSWRPGDVAAYHDGLVAEPARSPVSRYRRLSEDAVADARLIPPFVAIAARVIDADALRLRSLPFAKALDDDDVRNAAMRVAENRCLIAWVRLETAERTARYRYALEHLVVAVPGPEVVGAERGVAGLAARRTLLDPLLPPEAAFRCGLVPGEDMALPEAMPPRGGIAASGPPVRPLVVKD</sequence>
<comment type="caution">
    <text evidence="2">The sequence shown here is derived from an EMBL/GenBank/DDBJ whole genome shotgun (WGS) entry which is preliminary data.</text>
</comment>
<dbReference type="RefSeq" id="WP_238272945.1">
    <property type="nucleotide sequence ID" value="NZ_BPQG01000080.1"/>
</dbReference>
<protein>
    <submittedName>
        <fullName evidence="2">Uncharacterized protein</fullName>
    </submittedName>
</protein>
<accession>A0ABQ4QMQ9</accession>
<organism evidence="2 3">
    <name type="scientific">Methylobacterium cerastii</name>
    <dbReference type="NCBI Taxonomy" id="932741"/>
    <lineage>
        <taxon>Bacteria</taxon>
        <taxon>Pseudomonadati</taxon>
        <taxon>Pseudomonadota</taxon>
        <taxon>Alphaproteobacteria</taxon>
        <taxon>Hyphomicrobiales</taxon>
        <taxon>Methylobacteriaceae</taxon>
        <taxon>Methylobacterium</taxon>
    </lineage>
</organism>
<proteinExistence type="predicted"/>
<feature type="chain" id="PRO_5046497695" evidence="1">
    <location>
        <begin position="41"/>
        <end position="295"/>
    </location>
</feature>
<gene>
    <name evidence="2" type="ORF">AFCDBAGC_4410</name>
</gene>
<dbReference type="EMBL" id="BPQG01000080">
    <property type="protein sequence ID" value="GJD46528.1"/>
    <property type="molecule type" value="Genomic_DNA"/>
</dbReference>
<evidence type="ECO:0000256" key="1">
    <source>
        <dbReference type="SAM" id="SignalP"/>
    </source>
</evidence>
<keyword evidence="1" id="KW-0732">Signal</keyword>
<evidence type="ECO:0000313" key="3">
    <source>
        <dbReference type="Proteomes" id="UP001055117"/>
    </source>
</evidence>